<comment type="subcellular location">
    <subcellularLocation>
        <location evidence="1">Mitochondrion</location>
    </subcellularLocation>
</comment>
<dbReference type="Pfam" id="PF01571">
    <property type="entry name" value="GCV_T"/>
    <property type="match status" value="1"/>
</dbReference>
<dbReference type="PANTHER" id="PTHR22602:SF0">
    <property type="entry name" value="TRANSFERASE CAF17, MITOCHONDRIAL-RELATED"/>
    <property type="match status" value="1"/>
</dbReference>
<dbReference type="Gene3D" id="3.30.1360.120">
    <property type="entry name" value="Probable tRNA modification gtpase trme, domain 1"/>
    <property type="match status" value="1"/>
</dbReference>
<protein>
    <submittedName>
        <fullName evidence="6">Uncharacterized protein</fullName>
    </submittedName>
</protein>
<evidence type="ECO:0000313" key="6">
    <source>
        <dbReference type="EMBL" id="KAF0722604.1"/>
    </source>
</evidence>
<dbReference type="InterPro" id="IPR006222">
    <property type="entry name" value="GCVT_N"/>
</dbReference>
<comment type="caution">
    <text evidence="6">The sequence shown here is derived from an EMBL/GenBank/DDBJ whole genome shotgun (WGS) entry which is preliminary data.</text>
</comment>
<dbReference type="AlphaFoldDB" id="A0A6G0W8W6"/>
<feature type="domain" description="GCVT N-terminal" evidence="4">
    <location>
        <begin position="16"/>
        <end position="106"/>
    </location>
</feature>
<evidence type="ECO:0000256" key="2">
    <source>
        <dbReference type="ARBA" id="ARBA00022946"/>
    </source>
</evidence>
<keyword evidence="2" id="KW-0809">Transit peptide</keyword>
<reference evidence="6 7" key="1">
    <citation type="submission" date="2019-07" db="EMBL/GenBank/DDBJ databases">
        <title>Genomics analysis of Aphanomyces spp. identifies a new class of oomycete effector associated with host adaptation.</title>
        <authorList>
            <person name="Gaulin E."/>
        </authorList>
    </citation>
    <scope>NUCLEOTIDE SEQUENCE [LARGE SCALE GENOMIC DNA]</scope>
    <source>
        <strain evidence="6 7">ATCC 201684</strain>
    </source>
</reference>
<evidence type="ECO:0000259" key="4">
    <source>
        <dbReference type="Pfam" id="PF01571"/>
    </source>
</evidence>
<organism evidence="6 7">
    <name type="scientific">Aphanomyces euteiches</name>
    <dbReference type="NCBI Taxonomy" id="100861"/>
    <lineage>
        <taxon>Eukaryota</taxon>
        <taxon>Sar</taxon>
        <taxon>Stramenopiles</taxon>
        <taxon>Oomycota</taxon>
        <taxon>Saprolegniomycetes</taxon>
        <taxon>Saprolegniales</taxon>
        <taxon>Verrucalvaceae</taxon>
        <taxon>Aphanomyces</taxon>
    </lineage>
</organism>
<gene>
    <name evidence="6" type="ORF">Ae201684_018337</name>
</gene>
<dbReference type="Gene3D" id="2.40.30.160">
    <property type="match status" value="1"/>
</dbReference>
<sequence>MQSRRAIAALAKTKVLLVEGKDSAKFLQGIFTNDINALNKRGDTTYGAFLTHKGRVVSDAQVIHKDADSFFVTFDEAVEEDLIKYMKKYKLRSKVAMTPVDDQFRVHTVLPSSFVEQDPTISSWTQEQSAQHPDAIVYQDPRSALFGVRAILPFSATLSTPSDHDVVNETFVHDHEIVLGACGGLDLRDGIPLEYNLDLLHGIALRKGCYVGQELISRTHYKGNIRKRIVPFVVLPLDHPHTAGDVRFTFGDDANKGPDSWTSLLASSGSTLETGQKLLLDSDKTKSVGKVVASASGLNAAVGMLRLDYLKDAASVGKIVTEDGLHQVVPFTPAWWPLVNPETGKPSSA</sequence>
<name>A0A6G0W8W6_9STRA</name>
<dbReference type="InterPro" id="IPR017703">
    <property type="entry name" value="YgfZ/GCV_T_CS"/>
</dbReference>
<dbReference type="GO" id="GO:0005759">
    <property type="term" value="C:mitochondrial matrix"/>
    <property type="evidence" value="ECO:0007669"/>
    <property type="project" value="TreeGrafter"/>
</dbReference>
<proteinExistence type="predicted"/>
<dbReference type="SUPFAM" id="SSF103025">
    <property type="entry name" value="Folate-binding domain"/>
    <property type="match status" value="1"/>
</dbReference>
<evidence type="ECO:0000256" key="3">
    <source>
        <dbReference type="ARBA" id="ARBA00023128"/>
    </source>
</evidence>
<dbReference type="InterPro" id="IPR027266">
    <property type="entry name" value="TrmE/GcvT-like"/>
</dbReference>
<dbReference type="VEuPathDB" id="FungiDB:AeMF1_017155"/>
<evidence type="ECO:0000256" key="1">
    <source>
        <dbReference type="ARBA" id="ARBA00004173"/>
    </source>
</evidence>
<keyword evidence="7" id="KW-1185">Reference proteome</keyword>
<dbReference type="PANTHER" id="PTHR22602">
    <property type="entry name" value="TRANSFERASE CAF17, MITOCHONDRIAL-RELATED"/>
    <property type="match status" value="1"/>
</dbReference>
<evidence type="ECO:0000313" key="7">
    <source>
        <dbReference type="Proteomes" id="UP000481153"/>
    </source>
</evidence>
<dbReference type="InterPro" id="IPR045179">
    <property type="entry name" value="YgfZ/GcvT"/>
</dbReference>
<dbReference type="GO" id="GO:0016226">
    <property type="term" value="P:iron-sulfur cluster assembly"/>
    <property type="evidence" value="ECO:0007669"/>
    <property type="project" value="TreeGrafter"/>
</dbReference>
<evidence type="ECO:0000259" key="5">
    <source>
        <dbReference type="Pfam" id="PF25455"/>
    </source>
</evidence>
<dbReference type="EMBL" id="VJMJ01000330">
    <property type="protein sequence ID" value="KAF0722604.1"/>
    <property type="molecule type" value="Genomic_DNA"/>
</dbReference>
<dbReference type="InterPro" id="IPR057460">
    <property type="entry name" value="CAF17_C"/>
</dbReference>
<dbReference type="Proteomes" id="UP000481153">
    <property type="component" value="Unassembled WGS sequence"/>
</dbReference>
<dbReference type="Pfam" id="PF25455">
    <property type="entry name" value="Beta-barrel_CAF17_C"/>
    <property type="match status" value="1"/>
</dbReference>
<accession>A0A6G0W8W6</accession>
<dbReference type="NCBIfam" id="TIGR03317">
    <property type="entry name" value="ygfZ_signature"/>
    <property type="match status" value="1"/>
</dbReference>
<feature type="domain" description="CAF17 C-terminal" evidence="5">
    <location>
        <begin position="226"/>
        <end position="337"/>
    </location>
</feature>
<keyword evidence="3" id="KW-0496">Mitochondrion</keyword>